<dbReference type="Proteomes" id="UP001461498">
    <property type="component" value="Unassembled WGS sequence"/>
</dbReference>
<dbReference type="EMBL" id="JAPXFL010000007">
    <property type="protein sequence ID" value="KAK9504664.1"/>
    <property type="molecule type" value="Genomic_DNA"/>
</dbReference>
<evidence type="ECO:0000256" key="4">
    <source>
        <dbReference type="ARBA" id="ARBA00021752"/>
    </source>
</evidence>
<comment type="subcellular location">
    <subcellularLocation>
        <location evidence="2">Cytoplasm</location>
        <location evidence="2">Cytoskeleton</location>
        <location evidence="2">Flagellum axoneme</location>
    </subcellularLocation>
</comment>
<comment type="caution">
    <text evidence="11">The sequence shown here is derived from an EMBL/GenBank/DDBJ whole genome shotgun (WGS) entry which is preliminary data.</text>
</comment>
<name>A0AAW1D125_9HEMI</name>
<keyword evidence="7" id="KW-0969">Cilium</keyword>
<dbReference type="PANTHER" id="PTHR31598">
    <property type="entry name" value="IQ DOMAIN-CONTAINING PROTEIN D"/>
    <property type="match status" value="1"/>
</dbReference>
<dbReference type="PANTHER" id="PTHR31598:SF1">
    <property type="entry name" value="DYNEIN REGULATORY COMPLEX PROTEIN 10"/>
    <property type="match status" value="1"/>
</dbReference>
<evidence type="ECO:0000256" key="10">
    <source>
        <dbReference type="SAM" id="Coils"/>
    </source>
</evidence>
<evidence type="ECO:0000256" key="7">
    <source>
        <dbReference type="ARBA" id="ARBA00023069"/>
    </source>
</evidence>
<organism evidence="11 12">
    <name type="scientific">Rhynocoris fuscipes</name>
    <dbReference type="NCBI Taxonomy" id="488301"/>
    <lineage>
        <taxon>Eukaryota</taxon>
        <taxon>Metazoa</taxon>
        <taxon>Ecdysozoa</taxon>
        <taxon>Arthropoda</taxon>
        <taxon>Hexapoda</taxon>
        <taxon>Insecta</taxon>
        <taxon>Pterygota</taxon>
        <taxon>Neoptera</taxon>
        <taxon>Paraneoptera</taxon>
        <taxon>Hemiptera</taxon>
        <taxon>Heteroptera</taxon>
        <taxon>Panheteroptera</taxon>
        <taxon>Cimicomorpha</taxon>
        <taxon>Reduviidae</taxon>
        <taxon>Harpactorinae</taxon>
        <taxon>Harpactorini</taxon>
        <taxon>Rhynocoris</taxon>
    </lineage>
</organism>
<accession>A0AAW1D125</accession>
<dbReference type="InterPro" id="IPR042815">
    <property type="entry name" value="DRC10"/>
</dbReference>
<evidence type="ECO:0000313" key="12">
    <source>
        <dbReference type="Proteomes" id="UP001461498"/>
    </source>
</evidence>
<keyword evidence="9" id="KW-0966">Cell projection</keyword>
<keyword evidence="12" id="KW-1185">Reference proteome</keyword>
<comment type="similarity">
    <text evidence="3">Belongs to the DRC10 family.</text>
</comment>
<keyword evidence="6" id="KW-0282">Flagellum</keyword>
<sequence>MWFSLKSDAQIRKKMERQLQERVPTPTDEHGQKLMKIADDERINTYYKVELNKIGQIIEQGYNKIKFALPLAYLFDEKYDNLEYLLGSAEVEVIKALIKNNYQLLNEDDNNPESQPLGNILEYNSPESFQDFINNYVSNYRGVDNTYEELDILIDHFYNNEKVKNFVEQKLIYRLPESARDFVIALQLFLKIIYERMELTPDYEFAKDYGFAKMYRGNFELMEGIDRVKAEIEPISHSKDDIMQKNTEEVDAIEKEIIELTHTIKKNMKRNKKIFEKRMDWDWKVHETNNHVNVEMLSKRKQQLDQLIKSHIEIESAERALKFKKESSLQFLIDKYDTNMAEKNKRFDDLTEQWKSLRYKVAEAEEKFEETDKIYQQLMDEKTEYETDVWNKKLYRIQCNIAARKIQRYFRLYLKLAGPVDMNPKLKKKKGKKGK</sequence>
<evidence type="ECO:0000313" key="11">
    <source>
        <dbReference type="EMBL" id="KAK9504664.1"/>
    </source>
</evidence>
<evidence type="ECO:0000256" key="1">
    <source>
        <dbReference type="ARBA" id="ARBA00003029"/>
    </source>
</evidence>
<gene>
    <name evidence="11" type="ORF">O3M35_010948</name>
</gene>
<keyword evidence="10" id="KW-0175">Coiled coil</keyword>
<feature type="coiled-coil region" evidence="10">
    <location>
        <begin position="333"/>
        <end position="381"/>
    </location>
</feature>
<comment type="function">
    <text evidence="1">Component of the nexin-dynein regulatory complex (N-DRC), a key regulator of ciliary/flagellar motility which maintains the alignment and integrity of the distal axoneme and regulates microtubule sliding in motile axonemes.</text>
</comment>
<keyword evidence="5" id="KW-0963">Cytoplasm</keyword>
<evidence type="ECO:0000256" key="2">
    <source>
        <dbReference type="ARBA" id="ARBA00004611"/>
    </source>
</evidence>
<evidence type="ECO:0000256" key="8">
    <source>
        <dbReference type="ARBA" id="ARBA00023212"/>
    </source>
</evidence>
<evidence type="ECO:0000256" key="3">
    <source>
        <dbReference type="ARBA" id="ARBA00009071"/>
    </source>
</evidence>
<keyword evidence="8" id="KW-0206">Cytoskeleton</keyword>
<reference evidence="11 12" key="1">
    <citation type="submission" date="2022-12" db="EMBL/GenBank/DDBJ databases">
        <title>Chromosome-level genome assembly of true bugs.</title>
        <authorList>
            <person name="Ma L."/>
            <person name="Li H."/>
        </authorList>
    </citation>
    <scope>NUCLEOTIDE SEQUENCE [LARGE SCALE GENOMIC DNA]</scope>
    <source>
        <strain evidence="11">Lab_2022b</strain>
    </source>
</reference>
<evidence type="ECO:0000256" key="6">
    <source>
        <dbReference type="ARBA" id="ARBA00022846"/>
    </source>
</evidence>
<evidence type="ECO:0000256" key="5">
    <source>
        <dbReference type="ARBA" id="ARBA00022490"/>
    </source>
</evidence>
<protein>
    <recommendedName>
        <fullName evidence="4">Dynein regulatory complex protein 10</fullName>
    </recommendedName>
</protein>
<dbReference type="AlphaFoldDB" id="A0AAW1D125"/>
<proteinExistence type="inferred from homology"/>
<evidence type="ECO:0000256" key="9">
    <source>
        <dbReference type="ARBA" id="ARBA00023273"/>
    </source>
</evidence>